<dbReference type="EMBL" id="PGCJ01000138">
    <property type="protein sequence ID" value="PLW44325.1"/>
    <property type="molecule type" value="Genomic_DNA"/>
</dbReference>
<comment type="caution">
    <text evidence="2">The sequence shown here is derived from an EMBL/GenBank/DDBJ whole genome shotgun (WGS) entry which is preliminary data.</text>
</comment>
<proteinExistence type="predicted"/>
<accession>A0A2N5V2U8</accession>
<reference evidence="2 3" key="1">
    <citation type="submission" date="2017-11" db="EMBL/GenBank/DDBJ databases">
        <title>De novo assembly and phasing of dikaryotic genomes from two isolates of Puccinia coronata f. sp. avenae, the causal agent of oat crown rust.</title>
        <authorList>
            <person name="Miller M.E."/>
            <person name="Zhang Y."/>
            <person name="Omidvar V."/>
            <person name="Sperschneider J."/>
            <person name="Schwessinger B."/>
            <person name="Raley C."/>
            <person name="Palmer J.M."/>
            <person name="Garnica D."/>
            <person name="Upadhyaya N."/>
            <person name="Rathjen J."/>
            <person name="Taylor J.M."/>
            <person name="Park R.F."/>
            <person name="Dodds P.N."/>
            <person name="Hirsch C.D."/>
            <person name="Kianian S.F."/>
            <person name="Figueroa M."/>
        </authorList>
    </citation>
    <scope>NUCLEOTIDE SEQUENCE [LARGE SCALE GENOMIC DNA]</scope>
    <source>
        <strain evidence="2">12NC29</strain>
    </source>
</reference>
<dbReference type="AlphaFoldDB" id="A0A2N5V2U8"/>
<gene>
    <name evidence="2" type="ORF">PCANC_09923</name>
    <name evidence="1" type="ORF">PCANC_17454</name>
</gene>
<organism evidence="2 3">
    <name type="scientific">Puccinia coronata f. sp. avenae</name>
    <dbReference type="NCBI Taxonomy" id="200324"/>
    <lineage>
        <taxon>Eukaryota</taxon>
        <taxon>Fungi</taxon>
        <taxon>Dikarya</taxon>
        <taxon>Basidiomycota</taxon>
        <taxon>Pucciniomycotina</taxon>
        <taxon>Pucciniomycetes</taxon>
        <taxon>Pucciniales</taxon>
        <taxon>Pucciniaceae</taxon>
        <taxon>Puccinia</taxon>
    </lineage>
</organism>
<dbReference type="Proteomes" id="UP000235388">
    <property type="component" value="Unassembled WGS sequence"/>
</dbReference>
<sequence>MHKTNFGFPFSTPTTVFRAKHPIRPSNGYEGGLKIRNQAAWDWLSTPLRRQFYTKAYQYQASTAATDCDDQLKGQLDFS</sequence>
<name>A0A2N5V2U8_9BASI</name>
<evidence type="ECO:0000313" key="1">
    <source>
        <dbReference type="EMBL" id="PLW14391.1"/>
    </source>
</evidence>
<evidence type="ECO:0000313" key="3">
    <source>
        <dbReference type="Proteomes" id="UP000235388"/>
    </source>
</evidence>
<evidence type="ECO:0000313" key="2">
    <source>
        <dbReference type="EMBL" id="PLW44325.1"/>
    </source>
</evidence>
<dbReference type="EMBL" id="PGCJ01000922">
    <property type="protein sequence ID" value="PLW14391.1"/>
    <property type="molecule type" value="Genomic_DNA"/>
</dbReference>
<keyword evidence="3" id="KW-1185">Reference proteome</keyword>
<protein>
    <submittedName>
        <fullName evidence="2">Uncharacterized protein</fullName>
    </submittedName>
</protein>